<dbReference type="EC" id="2.7.4.27" evidence="5"/>
<dbReference type="NCBIfam" id="NF003742">
    <property type="entry name" value="PRK05339.1"/>
    <property type="match status" value="1"/>
</dbReference>
<keyword evidence="4 5" id="KW-0418">Kinase</keyword>
<comment type="function">
    <text evidence="5">Bifunctional serine/threonine kinase and phosphorylase involved in the regulation of the pyruvate, phosphate dikinase (PPDK) by catalyzing its phosphorylation/dephosphorylation.</text>
</comment>
<reference evidence="6 7" key="1">
    <citation type="submission" date="2018-02" db="EMBL/GenBank/DDBJ databases">
        <title>Draft genome sequence of Streptococcus oricebi CCUG 70868T type strain.</title>
        <authorList>
            <person name="Mendez V."/>
            <person name="Salva-Serra F."/>
            <person name="Jaen-Luchoro D."/>
            <person name="Gonzales-Siles L."/>
            <person name="Karlsson R."/>
            <person name="Engstrom-Jakobsson H."/>
            <person name="Busquets A."/>
            <person name="Gomila M."/>
            <person name="Pineiro-Iglesias B."/>
            <person name="Bennasar-Figueras A."/>
            <person name="Seeger M."/>
            <person name="Moore E."/>
        </authorList>
    </citation>
    <scope>NUCLEOTIDE SEQUENCE [LARGE SCALE GENOMIC DNA]</scope>
    <source>
        <strain evidence="6 7">CCUG 70868</strain>
    </source>
</reference>
<comment type="catalytic activity">
    <reaction evidence="5">
        <text>N(tele)-phospho-L-histidyl/O-phospho-L-threonyl-[pyruvate, phosphate dikinase] + phosphate + H(+) = N(tele)-phospho-L-histidyl/L-threonyl-[pyruvate, phosphate dikinase] + diphosphate</text>
        <dbReference type="Rhea" id="RHEA:43696"/>
        <dbReference type="Rhea" id="RHEA-COMP:10650"/>
        <dbReference type="Rhea" id="RHEA-COMP:10651"/>
        <dbReference type="ChEBI" id="CHEBI:15378"/>
        <dbReference type="ChEBI" id="CHEBI:30013"/>
        <dbReference type="ChEBI" id="CHEBI:33019"/>
        <dbReference type="ChEBI" id="CHEBI:43474"/>
        <dbReference type="ChEBI" id="CHEBI:61977"/>
        <dbReference type="ChEBI" id="CHEBI:83586"/>
        <dbReference type="EC" id="2.7.4.27"/>
    </reaction>
</comment>
<dbReference type="PANTHER" id="PTHR31756">
    <property type="entry name" value="PYRUVATE, PHOSPHATE DIKINASE REGULATORY PROTEIN 1, CHLOROPLASTIC"/>
    <property type="match status" value="1"/>
</dbReference>
<dbReference type="RefSeq" id="WP_209627619.1">
    <property type="nucleotide sequence ID" value="NZ_PRDG01000002.1"/>
</dbReference>
<evidence type="ECO:0000256" key="2">
    <source>
        <dbReference type="ARBA" id="ARBA00022679"/>
    </source>
</evidence>
<evidence type="ECO:0000256" key="3">
    <source>
        <dbReference type="ARBA" id="ARBA00022741"/>
    </source>
</evidence>
<dbReference type="InterPro" id="IPR026565">
    <property type="entry name" value="PPDK_reg"/>
</dbReference>
<dbReference type="InterPro" id="IPR027417">
    <property type="entry name" value="P-loop_NTPase"/>
</dbReference>
<comment type="similarity">
    <text evidence="5">Belongs to the pyruvate, phosphate/water dikinase regulatory protein family. PDRP subfamily.</text>
</comment>
<evidence type="ECO:0000313" key="6">
    <source>
        <dbReference type="EMBL" id="MBP2623136.1"/>
    </source>
</evidence>
<dbReference type="EMBL" id="PRDG01000002">
    <property type="protein sequence ID" value="MBP2623136.1"/>
    <property type="molecule type" value="Genomic_DNA"/>
</dbReference>
<keyword evidence="3 5" id="KW-0547">Nucleotide-binding</keyword>
<dbReference type="InterPro" id="IPR005177">
    <property type="entry name" value="Kinase-pyrophosphorylase"/>
</dbReference>
<evidence type="ECO:0000256" key="1">
    <source>
        <dbReference type="ARBA" id="ARBA00022527"/>
    </source>
</evidence>
<accession>A0ABS5B389</accession>
<evidence type="ECO:0000256" key="4">
    <source>
        <dbReference type="ARBA" id="ARBA00022777"/>
    </source>
</evidence>
<dbReference type="EC" id="2.7.11.32" evidence="5"/>
<gene>
    <name evidence="6" type="ORF">C4K46_04185</name>
</gene>
<comment type="catalytic activity">
    <reaction evidence="5">
        <text>N(tele)-phospho-L-histidyl/L-threonyl-[pyruvate, phosphate dikinase] + ADP = N(tele)-phospho-L-histidyl/O-phospho-L-threonyl-[pyruvate, phosphate dikinase] + AMP + H(+)</text>
        <dbReference type="Rhea" id="RHEA:43692"/>
        <dbReference type="Rhea" id="RHEA-COMP:10650"/>
        <dbReference type="Rhea" id="RHEA-COMP:10651"/>
        <dbReference type="ChEBI" id="CHEBI:15378"/>
        <dbReference type="ChEBI" id="CHEBI:30013"/>
        <dbReference type="ChEBI" id="CHEBI:61977"/>
        <dbReference type="ChEBI" id="CHEBI:83586"/>
        <dbReference type="ChEBI" id="CHEBI:456215"/>
        <dbReference type="ChEBI" id="CHEBI:456216"/>
        <dbReference type="EC" id="2.7.11.32"/>
    </reaction>
</comment>
<dbReference type="Proteomes" id="UP001519296">
    <property type="component" value="Unassembled WGS sequence"/>
</dbReference>
<evidence type="ECO:0000256" key="5">
    <source>
        <dbReference type="HAMAP-Rule" id="MF_00921"/>
    </source>
</evidence>
<proteinExistence type="inferred from homology"/>
<keyword evidence="2 5" id="KW-0808">Transferase</keyword>
<feature type="binding site" evidence="5">
    <location>
        <begin position="151"/>
        <end position="158"/>
    </location>
    <ligand>
        <name>ADP</name>
        <dbReference type="ChEBI" id="CHEBI:456216"/>
    </ligand>
</feature>
<organism evidence="6 7">
    <name type="scientific">Streptococcus oricebi</name>
    <dbReference type="NCBI Taxonomy" id="1547447"/>
    <lineage>
        <taxon>Bacteria</taxon>
        <taxon>Bacillati</taxon>
        <taxon>Bacillota</taxon>
        <taxon>Bacilli</taxon>
        <taxon>Lactobacillales</taxon>
        <taxon>Streptococcaceae</taxon>
        <taxon>Streptococcus</taxon>
    </lineage>
</organism>
<keyword evidence="1 5" id="KW-0723">Serine/threonine-protein kinase</keyword>
<keyword evidence="7" id="KW-1185">Reference proteome</keyword>
<protein>
    <recommendedName>
        <fullName evidence="5">Putative pyruvate, phosphate dikinase regulatory protein</fullName>
        <shortName evidence="5">PPDK regulatory protein</shortName>
        <ecNumber evidence="5">2.7.11.32</ecNumber>
        <ecNumber evidence="5">2.7.4.27</ecNumber>
    </recommendedName>
</protein>
<comment type="caution">
    <text evidence="6">The sequence shown here is derived from an EMBL/GenBank/DDBJ whole genome shotgun (WGS) entry which is preliminary data.</text>
</comment>
<name>A0ABS5B389_9STRE</name>
<sequence length="269" mass="30416">MQKEIIIYTISDSLGGTSRKLLAAVKAQYPDLNFDNRHRFPFVTSKEELLAILEDACKDKALVLSTLVNAQLAQLAREFSQKHQLAYLDLLSPFFEIIREKTGQSPIEVPGVIHRLDGDYFNKISAIEFAVKYDDGKNPQGFLEADLVLLGVSRTSKTPLSIYLANKGYKVANLPLIPQVPLPQLLDKVDRKRLIGLTCEPDKLAKIRSQRLDSLGLSQASSYSDLAQIYQEIEYSEEVFKKYGAHTINMTDKSIEETAYLIEEYLKRL</sequence>
<dbReference type="HAMAP" id="MF_00921">
    <property type="entry name" value="PDRP"/>
    <property type="match status" value="1"/>
</dbReference>
<dbReference type="PANTHER" id="PTHR31756:SF3">
    <property type="entry name" value="PYRUVATE, PHOSPHATE DIKINASE REGULATORY PROTEIN 1, CHLOROPLASTIC"/>
    <property type="match status" value="1"/>
</dbReference>
<dbReference type="Gene3D" id="3.40.50.300">
    <property type="entry name" value="P-loop containing nucleotide triphosphate hydrolases"/>
    <property type="match status" value="1"/>
</dbReference>
<evidence type="ECO:0000313" key="7">
    <source>
        <dbReference type="Proteomes" id="UP001519296"/>
    </source>
</evidence>
<dbReference type="Pfam" id="PF03618">
    <property type="entry name" value="Kinase-PPPase"/>
    <property type="match status" value="1"/>
</dbReference>